<dbReference type="AlphaFoldDB" id="A4N5R0"/>
<evidence type="ECO:0000313" key="2">
    <source>
        <dbReference type="EMBL" id="EDJ90420.1"/>
    </source>
</evidence>
<sequence length="46" mass="5112">MLKGGISFSTPAEKEIQPQAQPNKRFLLQINRPEEVQTWGSGALSK</sequence>
<protein>
    <submittedName>
        <fullName evidence="2">Paraquat-inducible protein B-like protein</fullName>
    </submittedName>
</protein>
<evidence type="ECO:0000313" key="3">
    <source>
        <dbReference type="Proteomes" id="UP000003798"/>
    </source>
</evidence>
<evidence type="ECO:0000256" key="1">
    <source>
        <dbReference type="SAM" id="MobiDB-lite"/>
    </source>
</evidence>
<gene>
    <name evidence="2" type="ORF">CGSHi22421_02441</name>
</gene>
<feature type="region of interest" description="Disordered" evidence="1">
    <location>
        <begin position="1"/>
        <end position="23"/>
    </location>
</feature>
<reference evidence="2 3" key="1">
    <citation type="journal article" date="2007" name="Genome Biol.">
        <title>Characterization and modeling of the Haemophilus influenzae core and supragenomes based on the complete genomic sequences of Rd and 12 clinical nontypeable strains.</title>
        <authorList>
            <person name="Hogg J.S."/>
            <person name="Hu F.Z."/>
            <person name="Janto B."/>
            <person name="Boissy R."/>
            <person name="Hayes J."/>
            <person name="Keefe R."/>
            <person name="Post J.C."/>
            <person name="Ehrlich G.D."/>
        </authorList>
    </citation>
    <scope>NUCLEOTIDE SEQUENCE [LARGE SCALE GENOMIC DNA]</scope>
    <source>
        <strain evidence="2 3">R3021</strain>
    </source>
</reference>
<dbReference type="EMBL" id="AAZE01000014">
    <property type="protein sequence ID" value="EDJ90420.1"/>
    <property type="molecule type" value="Genomic_DNA"/>
</dbReference>
<name>A4N5R0_HAEIF</name>
<proteinExistence type="predicted"/>
<accession>A4N5R0</accession>
<organism evidence="2 3">
    <name type="scientific">Haemophilus influenzae R3021</name>
    <dbReference type="NCBI Taxonomy" id="375432"/>
    <lineage>
        <taxon>Bacteria</taxon>
        <taxon>Pseudomonadati</taxon>
        <taxon>Pseudomonadota</taxon>
        <taxon>Gammaproteobacteria</taxon>
        <taxon>Pasteurellales</taxon>
        <taxon>Pasteurellaceae</taxon>
        <taxon>Haemophilus</taxon>
    </lineage>
</organism>
<dbReference type="Proteomes" id="UP000003798">
    <property type="component" value="Unassembled WGS sequence"/>
</dbReference>